<dbReference type="Gene3D" id="3.90.75.20">
    <property type="match status" value="1"/>
</dbReference>
<reference evidence="2 3" key="1">
    <citation type="submission" date="2016-05" db="EMBL/GenBank/DDBJ databases">
        <title>Bacillus thuringiensis and Bacillus weihenstephanensis as novel biocontrol agents of wilt causing Verticillium species.</title>
        <authorList>
            <person name="Hollensteiner J."/>
            <person name="Wemheuer F."/>
            <person name="Harting R."/>
            <person name="Kolarzyk A."/>
            <person name="Diaz-Valerio S."/>
            <person name="Poehlein A."/>
            <person name="Brzuszkiewicz E."/>
            <person name="Nesemann K."/>
            <person name="Braus-Stromeyer S."/>
            <person name="Braus G."/>
            <person name="Daniel R."/>
            <person name="Liesegang H."/>
        </authorList>
    </citation>
    <scope>NUCLEOTIDE SEQUENCE [LARGE SCALE GENOMIC DNA]</scope>
    <source>
        <strain evidence="2 3">GOE8</strain>
    </source>
</reference>
<protein>
    <recommendedName>
        <fullName evidence="1">NUMOD4 domain-containing protein</fullName>
    </recommendedName>
</protein>
<sequence length="82" mass="9728">MIEEQKRMIKGYEGLYEITESGRIYSLSRKRFKVRCNDEYGFHIVKLSKNGETTNHKVFDLWKKAFPNLSESSFKGAKEKIY</sequence>
<dbReference type="EMBL" id="LXLT01000084">
    <property type="protein sequence ID" value="OFD70457.1"/>
    <property type="molecule type" value="Genomic_DNA"/>
</dbReference>
<dbReference type="Proteomes" id="UP000175706">
    <property type="component" value="Unassembled WGS sequence"/>
</dbReference>
<dbReference type="GO" id="GO:0016788">
    <property type="term" value="F:hydrolase activity, acting on ester bonds"/>
    <property type="evidence" value="ECO:0007669"/>
    <property type="project" value="InterPro"/>
</dbReference>
<proteinExistence type="predicted"/>
<evidence type="ECO:0000313" key="2">
    <source>
        <dbReference type="EMBL" id="OFD70457.1"/>
    </source>
</evidence>
<feature type="domain" description="NUMOD4" evidence="1">
    <location>
        <begin position="7"/>
        <end position="48"/>
    </location>
</feature>
<dbReference type="AlphaFoldDB" id="A0A1E8AYT4"/>
<dbReference type="SUPFAM" id="SSF54060">
    <property type="entry name" value="His-Me finger endonucleases"/>
    <property type="match status" value="1"/>
</dbReference>
<evidence type="ECO:0000259" key="1">
    <source>
        <dbReference type="Pfam" id="PF07463"/>
    </source>
</evidence>
<dbReference type="RefSeq" id="WP_070146058.1">
    <property type="nucleotide sequence ID" value="NZ_LXLT01000084.1"/>
</dbReference>
<dbReference type="InterPro" id="IPR010902">
    <property type="entry name" value="NUMOD4"/>
</dbReference>
<organism evidence="2 3">
    <name type="scientific">Bacillus mycoides</name>
    <dbReference type="NCBI Taxonomy" id="1405"/>
    <lineage>
        <taxon>Bacteria</taxon>
        <taxon>Bacillati</taxon>
        <taxon>Bacillota</taxon>
        <taxon>Bacilli</taxon>
        <taxon>Bacillales</taxon>
        <taxon>Bacillaceae</taxon>
        <taxon>Bacillus</taxon>
        <taxon>Bacillus cereus group</taxon>
    </lineage>
</organism>
<gene>
    <name evidence="2" type="ORF">BWGOE8_55910</name>
</gene>
<comment type="caution">
    <text evidence="2">The sequence shown here is derived from an EMBL/GenBank/DDBJ whole genome shotgun (WGS) entry which is preliminary data.</text>
</comment>
<evidence type="ECO:0000313" key="3">
    <source>
        <dbReference type="Proteomes" id="UP000175706"/>
    </source>
</evidence>
<dbReference type="Pfam" id="PF07463">
    <property type="entry name" value="NUMOD4"/>
    <property type="match status" value="1"/>
</dbReference>
<dbReference type="InterPro" id="IPR044925">
    <property type="entry name" value="His-Me_finger_sf"/>
</dbReference>
<accession>A0A1E8AYT4</accession>
<dbReference type="PATRIC" id="fig|86662.25.peg.5752"/>
<name>A0A1E8AYT4_BACMY</name>